<reference evidence="1 2" key="1">
    <citation type="submission" date="2021-01" db="EMBL/GenBank/DDBJ databases">
        <title>Chromosome-level genome assembly of a human fungal pathogen reveals clustering of transcriptionally co-regulated genes.</title>
        <authorList>
            <person name="Voorhies M."/>
            <person name="Cohen S."/>
            <person name="Shea T.P."/>
            <person name="Petrus S."/>
            <person name="Munoz J.F."/>
            <person name="Poplawski S."/>
            <person name="Goldman W.E."/>
            <person name="Michael T."/>
            <person name="Cuomo C.A."/>
            <person name="Sil A."/>
            <person name="Beyhan S."/>
        </authorList>
    </citation>
    <scope>NUCLEOTIDE SEQUENCE [LARGE SCALE GENOMIC DNA]</scope>
    <source>
        <strain evidence="1 2">G184AR</strain>
    </source>
</reference>
<proteinExistence type="predicted"/>
<dbReference type="EMBL" id="JAEVHI010000004">
    <property type="protein sequence ID" value="KAG5293339.1"/>
    <property type="molecule type" value="Genomic_DNA"/>
</dbReference>
<sequence>MVVSTSPCGIPTMEFRYIATMLSDHLVLNSGNLVTESCLSQHGSLGSFNLPKFRIINTPIQVLVRGSSLTCTRNLNLESQNRHLKPRQCKQQQF</sequence>
<comment type="caution">
    <text evidence="1">The sequence shown here is derived from an EMBL/GenBank/DDBJ whole genome shotgun (WGS) entry which is preliminary data.</text>
</comment>
<dbReference type="AlphaFoldDB" id="A0A8H7YPM3"/>
<protein>
    <submittedName>
        <fullName evidence="1">Uncharacterized protein</fullName>
    </submittedName>
</protein>
<name>A0A8H7YPM3_AJECA</name>
<gene>
    <name evidence="1" type="ORF">I7I52_04620</name>
</gene>
<accession>A0A8H7YPM3</accession>
<dbReference type="VEuPathDB" id="FungiDB:I7I52_04620"/>
<organism evidence="1 2">
    <name type="scientific">Ajellomyces capsulatus</name>
    <name type="common">Darling's disease fungus</name>
    <name type="synonym">Histoplasma capsulatum</name>
    <dbReference type="NCBI Taxonomy" id="5037"/>
    <lineage>
        <taxon>Eukaryota</taxon>
        <taxon>Fungi</taxon>
        <taxon>Dikarya</taxon>
        <taxon>Ascomycota</taxon>
        <taxon>Pezizomycotina</taxon>
        <taxon>Eurotiomycetes</taxon>
        <taxon>Eurotiomycetidae</taxon>
        <taxon>Onygenales</taxon>
        <taxon>Ajellomycetaceae</taxon>
        <taxon>Histoplasma</taxon>
    </lineage>
</organism>
<evidence type="ECO:0000313" key="1">
    <source>
        <dbReference type="EMBL" id="KAG5293339.1"/>
    </source>
</evidence>
<evidence type="ECO:0000313" key="2">
    <source>
        <dbReference type="Proteomes" id="UP000670092"/>
    </source>
</evidence>
<dbReference type="Proteomes" id="UP000670092">
    <property type="component" value="Unassembled WGS sequence"/>
</dbReference>